<reference evidence="1 2" key="1">
    <citation type="submission" date="2022-01" db="EMBL/GenBank/DDBJ databases">
        <title>VMRC isolate genome collection.</title>
        <authorList>
            <person name="France M."/>
            <person name="Rutt L."/>
            <person name="Humphrys M."/>
            <person name="Ravel J."/>
        </authorList>
    </citation>
    <scope>NUCLEOTIDE SEQUENCE [LARGE SCALE GENOMIC DNA]</scope>
    <source>
        <strain evidence="1 2">C0030B4</strain>
    </source>
</reference>
<organism evidence="1 2">
    <name type="scientific">Limosilactobacillus vaginalis</name>
    <dbReference type="NCBI Taxonomy" id="1633"/>
    <lineage>
        <taxon>Bacteria</taxon>
        <taxon>Bacillati</taxon>
        <taxon>Bacillota</taxon>
        <taxon>Bacilli</taxon>
        <taxon>Lactobacillales</taxon>
        <taxon>Lactobacillaceae</taxon>
        <taxon>Limosilactobacillus</taxon>
    </lineage>
</organism>
<evidence type="ECO:0000313" key="2">
    <source>
        <dbReference type="Proteomes" id="UP001527392"/>
    </source>
</evidence>
<protein>
    <submittedName>
        <fullName evidence="1">Uncharacterized protein</fullName>
    </submittedName>
</protein>
<dbReference type="EMBL" id="JAKHMS010000007">
    <property type="protein sequence ID" value="MCZ3781382.1"/>
    <property type="molecule type" value="Genomic_DNA"/>
</dbReference>
<dbReference type="Proteomes" id="UP001527392">
    <property type="component" value="Unassembled WGS sequence"/>
</dbReference>
<accession>A0ABT4K8A4</accession>
<gene>
    <name evidence="1" type="ORF">L2504_04395</name>
</gene>
<evidence type="ECO:0000313" key="1">
    <source>
        <dbReference type="EMBL" id="MCZ3781382.1"/>
    </source>
</evidence>
<comment type="caution">
    <text evidence="1">The sequence shown here is derived from an EMBL/GenBank/DDBJ whole genome shotgun (WGS) entry which is preliminary data.</text>
</comment>
<name>A0ABT4K8A4_9LACO</name>
<sequence>MLTTQARLAMKNDDPVRLVGDLYHIVKLKRIHGDKIVAVVKKIGINQRHYKPIEVDVNFLEVVHEI</sequence>
<proteinExistence type="predicted"/>
<keyword evidence="2" id="KW-1185">Reference proteome</keyword>
<dbReference type="RefSeq" id="WP_269257285.1">
    <property type="nucleotide sequence ID" value="NZ_JAKHMK010000006.1"/>
</dbReference>